<reference evidence="4 5" key="1">
    <citation type="submission" date="2019-04" db="EMBL/GenBank/DDBJ databases">
        <title>Rhizobium terrae sp. nov., isolated from a paddy soil.</title>
        <authorList>
            <person name="Lin S.-Y."/>
            <person name="Hameed A."/>
            <person name="Huang H.-I."/>
            <person name="Young C.-C."/>
        </authorList>
    </citation>
    <scope>NUCLEOTIDE SEQUENCE [LARGE SCALE GENOMIC DNA]</scope>
    <source>
        <strain evidence="4 5">CC-HIH110</strain>
    </source>
</reference>
<dbReference type="Gene3D" id="1.10.4190.10">
    <property type="entry name" value="Urease accessory protein UreF"/>
    <property type="match status" value="1"/>
</dbReference>
<evidence type="ECO:0000313" key="4">
    <source>
        <dbReference type="EMBL" id="THF53673.1"/>
    </source>
</evidence>
<proteinExistence type="inferred from homology"/>
<dbReference type="PIRSF" id="PIRSF009467">
    <property type="entry name" value="Ureas_acces_UreF"/>
    <property type="match status" value="1"/>
</dbReference>
<dbReference type="PANTHER" id="PTHR33620:SF1">
    <property type="entry name" value="UREASE ACCESSORY PROTEIN F"/>
    <property type="match status" value="1"/>
</dbReference>
<comment type="function">
    <text evidence="3">Required for maturation of urease via the functional incorporation of the urease nickel metallocenter.</text>
</comment>
<keyword evidence="2 3" id="KW-0143">Chaperone</keyword>
<protein>
    <recommendedName>
        <fullName evidence="3">Urease accessory protein UreF</fullName>
    </recommendedName>
</protein>
<dbReference type="Pfam" id="PF01730">
    <property type="entry name" value="UreF"/>
    <property type="match status" value="1"/>
</dbReference>
<gene>
    <name evidence="3" type="primary">ureF</name>
    <name evidence="4" type="ORF">E6C51_00680</name>
</gene>
<dbReference type="GO" id="GO:0016151">
    <property type="term" value="F:nickel cation binding"/>
    <property type="evidence" value="ECO:0007669"/>
    <property type="project" value="UniProtKB-UniRule"/>
</dbReference>
<evidence type="ECO:0000313" key="5">
    <source>
        <dbReference type="Proteomes" id="UP000310754"/>
    </source>
</evidence>
<evidence type="ECO:0000256" key="1">
    <source>
        <dbReference type="ARBA" id="ARBA00022988"/>
    </source>
</evidence>
<dbReference type="Proteomes" id="UP000310754">
    <property type="component" value="Unassembled WGS sequence"/>
</dbReference>
<name>A0A4S4A582_9HYPH</name>
<keyword evidence="3" id="KW-0963">Cytoplasm</keyword>
<keyword evidence="1 3" id="KW-0996">Nickel insertion</keyword>
<comment type="subcellular location">
    <subcellularLocation>
        <location evidence="3">Cytoplasm</location>
    </subcellularLocation>
</comment>
<sequence length="223" mass="23708">MAHSLTTQSLLRLVTWLSPAFPVGGFAYSSGLEKAVEDGLVRDQPGLSRWLTSLLHHGAIWNDAVLLAEAWRSDQERSRLETVAELALALAGSKERYLETVALGSAFRETAQVWPSPVLEWLSGPVAYPVAVGAISASHSIECEATLAAYLHAAVSQQVSAGIRLGLMGQSQGVALLAGLESTIEQVAAQAALSTLYDLGSATVAAEIVSARHEMQVSRLFRS</sequence>
<comment type="caution">
    <text evidence="4">The sequence shown here is derived from an EMBL/GenBank/DDBJ whole genome shotgun (WGS) entry which is preliminary data.</text>
</comment>
<keyword evidence="5" id="KW-1185">Reference proteome</keyword>
<dbReference type="HAMAP" id="MF_01385">
    <property type="entry name" value="UreF"/>
    <property type="match status" value="1"/>
</dbReference>
<accession>A0A4S4A582</accession>
<comment type="similarity">
    <text evidence="3">Belongs to the UreF family.</text>
</comment>
<dbReference type="InterPro" id="IPR002639">
    <property type="entry name" value="UreF"/>
</dbReference>
<dbReference type="InterPro" id="IPR038277">
    <property type="entry name" value="UreF_sf"/>
</dbReference>
<dbReference type="RefSeq" id="WP_190234690.1">
    <property type="nucleotide sequence ID" value="NZ_SSOA01000001.1"/>
</dbReference>
<comment type="subunit">
    <text evidence="3">UreD, UreF and UreG form a complex that acts as a GTP-hydrolysis-dependent molecular chaperone, activating the urease apoprotein by helping to assemble the nickel containing metallocenter of UreC. The UreE protein probably delivers the nickel.</text>
</comment>
<dbReference type="AlphaFoldDB" id="A0A4S4A582"/>
<organism evidence="4 5">
    <name type="scientific">Allorhizobium terrae</name>
    <dbReference type="NCBI Taxonomy" id="1848972"/>
    <lineage>
        <taxon>Bacteria</taxon>
        <taxon>Pseudomonadati</taxon>
        <taxon>Pseudomonadota</taxon>
        <taxon>Alphaproteobacteria</taxon>
        <taxon>Hyphomicrobiales</taxon>
        <taxon>Rhizobiaceae</taxon>
        <taxon>Rhizobium/Agrobacterium group</taxon>
        <taxon>Allorhizobium</taxon>
    </lineage>
</organism>
<evidence type="ECO:0000256" key="3">
    <source>
        <dbReference type="HAMAP-Rule" id="MF_01385"/>
    </source>
</evidence>
<dbReference type="PANTHER" id="PTHR33620">
    <property type="entry name" value="UREASE ACCESSORY PROTEIN F"/>
    <property type="match status" value="1"/>
</dbReference>
<dbReference type="EMBL" id="SSOA01000001">
    <property type="protein sequence ID" value="THF53673.1"/>
    <property type="molecule type" value="Genomic_DNA"/>
</dbReference>
<evidence type="ECO:0000256" key="2">
    <source>
        <dbReference type="ARBA" id="ARBA00023186"/>
    </source>
</evidence>
<dbReference type="GO" id="GO:0005737">
    <property type="term" value="C:cytoplasm"/>
    <property type="evidence" value="ECO:0007669"/>
    <property type="project" value="UniProtKB-SubCell"/>
</dbReference>